<dbReference type="Proteomes" id="UP000184512">
    <property type="component" value="Unassembled WGS sequence"/>
</dbReference>
<name>A0A1M6FLU3_9ACTN</name>
<dbReference type="STRING" id="1123357.SAMN02745244_01476"/>
<proteinExistence type="predicted"/>
<evidence type="ECO:0000313" key="2">
    <source>
        <dbReference type="Proteomes" id="UP000184512"/>
    </source>
</evidence>
<keyword evidence="2" id="KW-1185">Reference proteome</keyword>
<gene>
    <name evidence="1" type="ORF">SAMN02745244_01476</name>
</gene>
<reference evidence="1 2" key="1">
    <citation type="submission" date="2016-11" db="EMBL/GenBank/DDBJ databases">
        <authorList>
            <person name="Jaros S."/>
            <person name="Januszkiewicz K."/>
            <person name="Wedrychowicz H."/>
        </authorList>
    </citation>
    <scope>NUCLEOTIDE SEQUENCE [LARGE SCALE GENOMIC DNA]</scope>
    <source>
        <strain evidence="1 2">DSM 12906</strain>
    </source>
</reference>
<accession>A0A1M6FLU3</accession>
<dbReference type="EMBL" id="FQZG01000022">
    <property type="protein sequence ID" value="SHI98667.1"/>
    <property type="molecule type" value="Genomic_DNA"/>
</dbReference>
<protein>
    <submittedName>
        <fullName evidence="1">Uncharacterized protein</fullName>
    </submittedName>
</protein>
<dbReference type="AlphaFoldDB" id="A0A1M6FLU3"/>
<organism evidence="1 2">
    <name type="scientific">Tessaracoccus bendigoensis DSM 12906</name>
    <dbReference type="NCBI Taxonomy" id="1123357"/>
    <lineage>
        <taxon>Bacteria</taxon>
        <taxon>Bacillati</taxon>
        <taxon>Actinomycetota</taxon>
        <taxon>Actinomycetes</taxon>
        <taxon>Propionibacteriales</taxon>
        <taxon>Propionibacteriaceae</taxon>
        <taxon>Tessaracoccus</taxon>
    </lineage>
</organism>
<sequence>MVPSPPAYSPRDFCQLPELFGRNPTVKFVRHPDGDERRGLAYASLMQHRFAIVVRGTLQRHGHNRKWLAEQTGMDYTRLGRLLNGHLPMRLSDIGKVGIVLDIAIPFRPEDFVGDQFTLRR</sequence>
<evidence type="ECO:0000313" key="1">
    <source>
        <dbReference type="EMBL" id="SHI98667.1"/>
    </source>
</evidence>